<comment type="caution">
    <text evidence="5">The sequence shown here is derived from an EMBL/GenBank/DDBJ whole genome shotgun (WGS) entry which is preliminary data.</text>
</comment>
<comment type="similarity">
    <text evidence="1">Belongs to the RdRP family.</text>
</comment>
<sequence length="1292" mass="146186">MEVFMVGLPPELTDRALRNRLEPYMADIAIIYYNCDKYKGKKFGKVIFYWQEDGRKFLSHYGEIPLPSDHAFFHRPGRRNRSSQTKPRLILQGHDVYCRLSDKNPPSELTLRSIKHEVDQRKSQSQKPEHKSITFAPAEVNCGHCDFVDGTFTFVSEWTYRSMMGGCVAKFTKRNLILLFKALEVNVEVRISYQSIVELIWSDRGEVVVILGSPPTFLHSVPAHLSPGGAVGGKDYRHRDGGIDTAHGQISNYCMAYHLSVPRTRADDFYDNIMKIKNRELVWVTQCETMGFQMVIRSRHPRFPEAVAALRNQLGDYTKTSSLPFGLLFQLQALVHNGYLHPTTVQGLAKELVKVFSSAKAAGEKRDPISINAFKKLFQWIPFPSPQDIEIDRFEVDRIMEYLGEQEQKIRQGFELRSEIANETQNLCRIFRATVSPTRITLHGPELEAKNRILRKFPNHTDCFIRVQFCDEDGRDLFNSKVSLEPIFNRFKKVLSNGIPLAGRVYKFLGFSHSSLRSHSVWLSAPFVDHNSQPQFARMIINSLGNFDKINSTARRAARIGQAFSETPHSISLDDSGITVVEIPDVERAGRVFSDGVGTISLDATEAIWEILPESKRLPTCFQIRWAGAKGMLSLDVSLPGSLICIRPSMEKFKSQDKANLEICDTASKPIPMVLNRQLIKILEDMTAPAFWFMNLQERELDRLRGITASVYNTASFLESQSVGEGLQLHKFLKYADKLGAPYWTDPFLRGAIEAIVLRELRLLKHKSRIPVRLGMTLFGVMDETGLLKEGEVYVTYDTMDGRHEEPPGPLKVIVTRSPALHPGDVQLAKNVIPPHGHPLKDLRNCVVFSKWGKRDLPSQLSGGDLDGDVFNVIWDPEIVDVVLTFLPADYPSVKPLELDRPVTAEDMADFFIDFIKNDHLGVIATRHMILADQREEGTLDADCRKLAELHSSAVDFSKSGRPVDLKDLPMADKSRPDFLAPGPWVSIQERSTLEMDEYIAQNDDDDVDEGPRHKYYASKKLLGKLYRAVDEQRIWADNIKITPSGDASFWDRLLTKFDLEVVETLGDVTIDWEHRRNDAERIRHAYEDAVSEMMAEWSEHPSQPLTELEVFVGFVLNKTGVQSRRQRDRSVKLKDEFDRVSKLTTRQMRRPVSTDRHSGELDALELCLACVKVGCTKEPRRDYAWKRANSGIESFRVVAASALLRELNSLKSQRSEHSGGGFVGVNGSHTMTIPVRPAPAQQPTKYTAAQTKARPTATTSHSTAQTDPVQLPQASHDLLSLLGKGYRQPSN</sequence>
<dbReference type="Pfam" id="PF25358">
    <property type="entry name" value="PH_fung_RdRP"/>
    <property type="match status" value="1"/>
</dbReference>
<dbReference type="PANTHER" id="PTHR23079">
    <property type="entry name" value="RNA-DEPENDENT RNA POLYMERASE"/>
    <property type="match status" value="1"/>
</dbReference>
<evidence type="ECO:0000259" key="4">
    <source>
        <dbReference type="Pfam" id="PF25358"/>
    </source>
</evidence>
<proteinExistence type="inferred from homology"/>
<comment type="catalytic activity">
    <reaction evidence="1">
        <text>RNA(n) + a ribonucleoside 5'-triphosphate = RNA(n+1) + diphosphate</text>
        <dbReference type="Rhea" id="RHEA:21248"/>
        <dbReference type="Rhea" id="RHEA-COMP:14527"/>
        <dbReference type="Rhea" id="RHEA-COMP:17342"/>
        <dbReference type="ChEBI" id="CHEBI:33019"/>
        <dbReference type="ChEBI" id="CHEBI:61557"/>
        <dbReference type="ChEBI" id="CHEBI:140395"/>
        <dbReference type="EC" id="2.7.7.48"/>
    </reaction>
</comment>
<reference evidence="5" key="1">
    <citation type="journal article" date="2023" name="Mol. Phylogenet. Evol.">
        <title>Genome-scale phylogeny and comparative genomics of the fungal order Sordariales.</title>
        <authorList>
            <person name="Hensen N."/>
            <person name="Bonometti L."/>
            <person name="Westerberg I."/>
            <person name="Brannstrom I.O."/>
            <person name="Guillou S."/>
            <person name="Cros-Aarteil S."/>
            <person name="Calhoun S."/>
            <person name="Haridas S."/>
            <person name="Kuo A."/>
            <person name="Mondo S."/>
            <person name="Pangilinan J."/>
            <person name="Riley R."/>
            <person name="LaButti K."/>
            <person name="Andreopoulos B."/>
            <person name="Lipzen A."/>
            <person name="Chen C."/>
            <person name="Yan M."/>
            <person name="Daum C."/>
            <person name="Ng V."/>
            <person name="Clum A."/>
            <person name="Steindorff A."/>
            <person name="Ohm R.A."/>
            <person name="Martin F."/>
            <person name="Silar P."/>
            <person name="Natvig D.O."/>
            <person name="Lalanne C."/>
            <person name="Gautier V."/>
            <person name="Ament-Velasquez S.L."/>
            <person name="Kruys A."/>
            <person name="Hutchinson M.I."/>
            <person name="Powell A.J."/>
            <person name="Barry K."/>
            <person name="Miller A.N."/>
            <person name="Grigoriev I.V."/>
            <person name="Debuchy R."/>
            <person name="Gladieux P."/>
            <person name="Hiltunen Thoren M."/>
            <person name="Johannesson H."/>
        </authorList>
    </citation>
    <scope>NUCLEOTIDE SEQUENCE</scope>
    <source>
        <strain evidence="5">CBS 955.72</strain>
    </source>
</reference>
<keyword evidence="1" id="KW-0808">Transferase</keyword>
<evidence type="ECO:0000256" key="2">
    <source>
        <dbReference type="SAM" id="MobiDB-lite"/>
    </source>
</evidence>
<name>A0AAJ0HL72_9PEZI</name>
<dbReference type="PANTHER" id="PTHR23079:SF17">
    <property type="entry name" value="RNA-DEPENDENT RNA POLYMERASE"/>
    <property type="match status" value="1"/>
</dbReference>
<feature type="compositionally biased region" description="Polar residues" evidence="2">
    <location>
        <begin position="1242"/>
        <end position="1251"/>
    </location>
</feature>
<keyword evidence="6" id="KW-1185">Reference proteome</keyword>
<keyword evidence="1" id="KW-0548">Nucleotidyltransferase</keyword>
<feature type="region of interest" description="Disordered" evidence="2">
    <location>
        <begin position="1215"/>
        <end position="1292"/>
    </location>
</feature>
<reference evidence="5" key="2">
    <citation type="submission" date="2023-06" db="EMBL/GenBank/DDBJ databases">
        <authorList>
            <consortium name="Lawrence Berkeley National Laboratory"/>
            <person name="Haridas S."/>
            <person name="Hensen N."/>
            <person name="Bonometti L."/>
            <person name="Westerberg I."/>
            <person name="Brannstrom I.O."/>
            <person name="Guillou S."/>
            <person name="Cros-Aarteil S."/>
            <person name="Calhoun S."/>
            <person name="Kuo A."/>
            <person name="Mondo S."/>
            <person name="Pangilinan J."/>
            <person name="Riley R."/>
            <person name="Labutti K."/>
            <person name="Andreopoulos B."/>
            <person name="Lipzen A."/>
            <person name="Chen C."/>
            <person name="Yanf M."/>
            <person name="Daum C."/>
            <person name="Ng V."/>
            <person name="Clum A."/>
            <person name="Steindorff A."/>
            <person name="Ohm R."/>
            <person name="Martin F."/>
            <person name="Silar P."/>
            <person name="Natvig D."/>
            <person name="Lalanne C."/>
            <person name="Gautier V."/>
            <person name="Ament-Velasquez S.L."/>
            <person name="Kruys A."/>
            <person name="Hutchinson M.I."/>
            <person name="Powell A.J."/>
            <person name="Barry K."/>
            <person name="Miller A.N."/>
            <person name="Grigoriev I.V."/>
            <person name="Debuchy R."/>
            <person name="Gladieux P."/>
            <person name="Thoren M.H."/>
            <person name="Johannesson H."/>
        </authorList>
    </citation>
    <scope>NUCLEOTIDE SEQUENCE</scope>
    <source>
        <strain evidence="5">CBS 955.72</strain>
    </source>
</reference>
<dbReference type="InterPro" id="IPR057503">
    <property type="entry name" value="PH_RdRP"/>
</dbReference>
<dbReference type="InterPro" id="IPR007855">
    <property type="entry name" value="RDRP"/>
</dbReference>
<dbReference type="InterPro" id="IPR057596">
    <property type="entry name" value="RDRP_core"/>
</dbReference>
<evidence type="ECO:0000259" key="3">
    <source>
        <dbReference type="Pfam" id="PF05183"/>
    </source>
</evidence>
<keyword evidence="1" id="KW-0696">RNA-directed RNA polymerase</keyword>
<dbReference type="GO" id="GO:0030422">
    <property type="term" value="P:siRNA processing"/>
    <property type="evidence" value="ECO:0007669"/>
    <property type="project" value="TreeGrafter"/>
</dbReference>
<feature type="compositionally biased region" description="Polar residues" evidence="2">
    <location>
        <begin position="1257"/>
        <end position="1269"/>
    </location>
</feature>
<dbReference type="EMBL" id="JAUIQD010000003">
    <property type="protein sequence ID" value="KAK3356793.1"/>
    <property type="molecule type" value="Genomic_DNA"/>
</dbReference>
<dbReference type="GO" id="GO:0003723">
    <property type="term" value="F:RNA binding"/>
    <property type="evidence" value="ECO:0007669"/>
    <property type="project" value="UniProtKB-KW"/>
</dbReference>
<dbReference type="Proteomes" id="UP001275084">
    <property type="component" value="Unassembled WGS sequence"/>
</dbReference>
<feature type="domain" description="RdRP-like PH" evidence="4">
    <location>
        <begin position="134"/>
        <end position="264"/>
    </location>
</feature>
<keyword evidence="1" id="KW-0694">RNA-binding</keyword>
<feature type="domain" description="RDRP core" evidence="3">
    <location>
        <begin position="435"/>
        <end position="1030"/>
    </location>
</feature>
<evidence type="ECO:0000313" key="5">
    <source>
        <dbReference type="EMBL" id="KAK3356793.1"/>
    </source>
</evidence>
<gene>
    <name evidence="5" type="ORF">B0T25DRAFT_139714</name>
</gene>
<evidence type="ECO:0000256" key="1">
    <source>
        <dbReference type="RuleBase" id="RU363098"/>
    </source>
</evidence>
<accession>A0AAJ0HL72</accession>
<protein>
    <recommendedName>
        <fullName evidence="1">RNA-dependent RNA polymerase</fullName>
        <ecNumber evidence="1">2.7.7.48</ecNumber>
    </recommendedName>
</protein>
<dbReference type="Pfam" id="PF05183">
    <property type="entry name" value="RdRP"/>
    <property type="match status" value="1"/>
</dbReference>
<organism evidence="5 6">
    <name type="scientific">Lasiosphaeria hispida</name>
    <dbReference type="NCBI Taxonomy" id="260671"/>
    <lineage>
        <taxon>Eukaryota</taxon>
        <taxon>Fungi</taxon>
        <taxon>Dikarya</taxon>
        <taxon>Ascomycota</taxon>
        <taxon>Pezizomycotina</taxon>
        <taxon>Sordariomycetes</taxon>
        <taxon>Sordariomycetidae</taxon>
        <taxon>Sordariales</taxon>
        <taxon>Lasiosphaeriaceae</taxon>
        <taxon>Lasiosphaeria</taxon>
    </lineage>
</organism>
<dbReference type="EC" id="2.7.7.48" evidence="1"/>
<evidence type="ECO:0000313" key="6">
    <source>
        <dbReference type="Proteomes" id="UP001275084"/>
    </source>
</evidence>
<dbReference type="GO" id="GO:0031380">
    <property type="term" value="C:nuclear RNA-directed RNA polymerase complex"/>
    <property type="evidence" value="ECO:0007669"/>
    <property type="project" value="TreeGrafter"/>
</dbReference>
<dbReference type="GO" id="GO:0003968">
    <property type="term" value="F:RNA-directed RNA polymerase activity"/>
    <property type="evidence" value="ECO:0007669"/>
    <property type="project" value="UniProtKB-KW"/>
</dbReference>